<keyword evidence="4 6" id="KW-0457">Lysine biosynthesis</keyword>
<evidence type="ECO:0000313" key="11">
    <source>
        <dbReference type="EMBL" id="QAB16590.1"/>
    </source>
</evidence>
<keyword evidence="2 6" id="KW-0210">Decarboxylase</keyword>
<accession>A0ABX5QC81</accession>
<dbReference type="Proteomes" id="UP000285768">
    <property type="component" value="Chromosome"/>
</dbReference>
<feature type="binding site" evidence="6">
    <location>
        <position position="358"/>
    </location>
    <ligand>
        <name>substrate</name>
    </ligand>
</feature>
<comment type="function">
    <text evidence="6">Specifically catalyzes the decarboxylation of meso-diaminopimelate (meso-DAP) to L-lysine.</text>
</comment>
<dbReference type="PRINTS" id="PR01181">
    <property type="entry name" value="DAPDCRBXLASE"/>
</dbReference>
<feature type="binding site" evidence="6">
    <location>
        <position position="386"/>
    </location>
    <ligand>
        <name>pyridoxal 5'-phosphate</name>
        <dbReference type="ChEBI" id="CHEBI:597326"/>
    </ligand>
</feature>
<evidence type="ECO:0000256" key="8">
    <source>
        <dbReference type="RuleBase" id="RU003738"/>
    </source>
</evidence>
<evidence type="ECO:0000259" key="10">
    <source>
        <dbReference type="Pfam" id="PF02784"/>
    </source>
</evidence>
<evidence type="ECO:0000256" key="2">
    <source>
        <dbReference type="ARBA" id="ARBA00022793"/>
    </source>
</evidence>
<dbReference type="PANTHER" id="PTHR43727:SF2">
    <property type="entry name" value="GROUP IV DECARBOXYLASE"/>
    <property type="match status" value="1"/>
</dbReference>
<keyword evidence="12" id="KW-1185">Reference proteome</keyword>
<evidence type="ECO:0000259" key="9">
    <source>
        <dbReference type="Pfam" id="PF00278"/>
    </source>
</evidence>
<comment type="pathway">
    <text evidence="6 8">Amino-acid biosynthesis; L-lysine biosynthesis via DAP pathway; L-lysine from DL-2,6-diaminopimelate: step 1/1.</text>
</comment>
<feature type="domain" description="Orn/DAP/Arg decarboxylase 2 C-terminal" evidence="9">
    <location>
        <begin position="296"/>
        <end position="384"/>
    </location>
</feature>
<dbReference type="HAMAP" id="MF_02120">
    <property type="entry name" value="LysA"/>
    <property type="match status" value="1"/>
</dbReference>
<comment type="similarity">
    <text evidence="6">Belongs to the Orn/Lys/Arg decarboxylase class-II family. LysA subfamily.</text>
</comment>
<dbReference type="EMBL" id="CP035037">
    <property type="protein sequence ID" value="QAB16590.1"/>
    <property type="molecule type" value="Genomic_DNA"/>
</dbReference>
<comment type="cofactor">
    <cofactor evidence="1 6 8">
        <name>pyridoxal 5'-phosphate</name>
        <dbReference type="ChEBI" id="CHEBI:597326"/>
    </cofactor>
</comment>
<organism evidence="11 12">
    <name type="scientific">Leucobacter muris</name>
    <dbReference type="NCBI Taxonomy" id="1935379"/>
    <lineage>
        <taxon>Bacteria</taxon>
        <taxon>Bacillati</taxon>
        <taxon>Actinomycetota</taxon>
        <taxon>Actinomycetes</taxon>
        <taxon>Micrococcales</taxon>
        <taxon>Microbacteriaceae</taxon>
        <taxon>Leucobacter</taxon>
    </lineage>
</organism>
<feature type="binding site" evidence="6">
    <location>
        <position position="291"/>
    </location>
    <ligand>
        <name>substrate</name>
    </ligand>
</feature>
<dbReference type="InterPro" id="IPR009006">
    <property type="entry name" value="Ala_racemase/Decarboxylase_C"/>
</dbReference>
<feature type="binding site" evidence="6">
    <location>
        <position position="386"/>
    </location>
    <ligand>
        <name>substrate</name>
    </ligand>
</feature>
<dbReference type="CDD" id="cd06828">
    <property type="entry name" value="PLPDE_III_DapDC"/>
    <property type="match status" value="1"/>
</dbReference>
<dbReference type="SUPFAM" id="SSF50621">
    <property type="entry name" value="Alanine racemase C-terminal domain-like"/>
    <property type="match status" value="1"/>
</dbReference>
<dbReference type="SUPFAM" id="SSF51419">
    <property type="entry name" value="PLP-binding barrel"/>
    <property type="match status" value="1"/>
</dbReference>
<evidence type="ECO:0000256" key="4">
    <source>
        <dbReference type="ARBA" id="ARBA00023154"/>
    </source>
</evidence>
<dbReference type="InterPro" id="IPR000183">
    <property type="entry name" value="Orn/DAP/Arg_de-COase"/>
</dbReference>
<dbReference type="PANTHER" id="PTHR43727">
    <property type="entry name" value="DIAMINOPIMELATE DECARBOXYLASE"/>
    <property type="match status" value="1"/>
</dbReference>
<evidence type="ECO:0000256" key="1">
    <source>
        <dbReference type="ARBA" id="ARBA00001933"/>
    </source>
</evidence>
<keyword evidence="5 6" id="KW-0456">Lyase</keyword>
<evidence type="ECO:0000256" key="6">
    <source>
        <dbReference type="HAMAP-Rule" id="MF_02120"/>
    </source>
</evidence>
<dbReference type="InterPro" id="IPR022643">
    <property type="entry name" value="De-COase2_C"/>
</dbReference>
<dbReference type="GO" id="GO:0008836">
    <property type="term" value="F:diaminopimelate decarboxylase activity"/>
    <property type="evidence" value="ECO:0007669"/>
    <property type="project" value="UniProtKB-EC"/>
</dbReference>
<comment type="caution">
    <text evidence="6">Lacks conserved residue(s) required for the propagation of feature annotation.</text>
</comment>
<dbReference type="PRINTS" id="PR01179">
    <property type="entry name" value="ODADCRBXLASE"/>
</dbReference>
<evidence type="ECO:0000256" key="5">
    <source>
        <dbReference type="ARBA" id="ARBA00023239"/>
    </source>
</evidence>
<dbReference type="Gene3D" id="3.20.20.10">
    <property type="entry name" value="Alanine racemase"/>
    <property type="match status" value="1"/>
</dbReference>
<sequence length="446" mass="47621">MEVAAMTPHTLPAHLARVLPIHSSIGPDGELVVGGCSVPELAREFGTPLYAIDEQGLRDTMRRYREGLSSRWARSRVCFASKSLPCVAAYAVAQQEGLLVDVVGEGELRLALAAGVEPGRLVLHGNAKSEAELRLAKSVGAGLVVVDNPTDIEMLSEIEGGRQDVLLRVLPEIDANTHPSIATGGRGSKFGLTLAQTRETVERLRDHPRIRVRGVHVHIGSQILETAPFVEALRVVAGLGAFDIYNVGGGLGVNYSDDDDAPTIEQYLDAVTAAAREALPATAELLIEPGRSLVSRSGVTLYGVRNVKRSNSTFVAVDGGMSDQINIALTDDRFTAVIAERVAETPDTIAQVVGRQCESGDLLVDRAPLPAPRRGDTVAIAGTGAYGFTFVNNYNGALHPPMVFCLRGEPSVVVRGQSYEDLIAPHAPALEWTRRRPAEDGARRGP</sequence>
<evidence type="ECO:0000313" key="12">
    <source>
        <dbReference type="Proteomes" id="UP000285768"/>
    </source>
</evidence>
<name>A0ABX5QC81_9MICO</name>
<evidence type="ECO:0000256" key="7">
    <source>
        <dbReference type="NCBIfam" id="TIGR01048"/>
    </source>
</evidence>
<gene>
    <name evidence="6 11" type="primary">lysA</name>
    <name evidence="11" type="ORF">Leucomu_00340</name>
</gene>
<dbReference type="EC" id="4.1.1.20" evidence="6 7"/>
<dbReference type="InterPro" id="IPR022644">
    <property type="entry name" value="De-COase2_N"/>
</dbReference>
<reference evidence="11 12" key="1">
    <citation type="submission" date="2019-01" db="EMBL/GenBank/DDBJ databases">
        <title>Leucobacter muris sp. nov. isolated from the nose of a laboratory mouse.</title>
        <authorList>
            <person name="Benga L."/>
            <person name="Sproeer C."/>
            <person name="Schumann P."/>
            <person name="Verbarg S."/>
            <person name="Bunk B."/>
            <person name="Engelhardt E."/>
            <person name="Benten P.M."/>
            <person name="Sager M."/>
        </authorList>
    </citation>
    <scope>NUCLEOTIDE SEQUENCE [LARGE SCALE GENOMIC DNA]</scope>
    <source>
        <strain evidence="11 12">DSM 101948</strain>
    </source>
</reference>
<feature type="modified residue" description="N6-(pyridoxal phosphate)lysine" evidence="6">
    <location>
        <position position="82"/>
    </location>
</feature>
<feature type="binding site" evidence="6">
    <location>
        <position position="250"/>
    </location>
    <ligand>
        <name>pyridoxal 5'-phosphate</name>
        <dbReference type="ChEBI" id="CHEBI:597326"/>
    </ligand>
</feature>
<dbReference type="Pfam" id="PF00278">
    <property type="entry name" value="Orn_DAP_Arg_deC"/>
    <property type="match status" value="1"/>
</dbReference>
<dbReference type="NCBIfam" id="TIGR01048">
    <property type="entry name" value="lysA"/>
    <property type="match status" value="1"/>
</dbReference>
<comment type="subunit">
    <text evidence="6">Homodimer.</text>
</comment>
<feature type="domain" description="Orn/DAP/Arg decarboxylase 2 N-terminal" evidence="10">
    <location>
        <begin position="61"/>
        <end position="295"/>
    </location>
</feature>
<dbReference type="Gene3D" id="2.40.37.10">
    <property type="entry name" value="Lyase, Ornithine Decarboxylase, Chain A, domain 1"/>
    <property type="match status" value="1"/>
</dbReference>
<dbReference type="InterPro" id="IPR002986">
    <property type="entry name" value="DAP_deCOOHase_LysA"/>
</dbReference>
<dbReference type="Pfam" id="PF02784">
    <property type="entry name" value="Orn_Arg_deC_N"/>
    <property type="match status" value="1"/>
</dbReference>
<comment type="catalytic activity">
    <reaction evidence="6 8">
        <text>meso-2,6-diaminopimelate + H(+) = L-lysine + CO2</text>
        <dbReference type="Rhea" id="RHEA:15101"/>
        <dbReference type="ChEBI" id="CHEBI:15378"/>
        <dbReference type="ChEBI" id="CHEBI:16526"/>
        <dbReference type="ChEBI" id="CHEBI:32551"/>
        <dbReference type="ChEBI" id="CHEBI:57791"/>
        <dbReference type="EC" id="4.1.1.20"/>
    </reaction>
</comment>
<evidence type="ECO:0000256" key="3">
    <source>
        <dbReference type="ARBA" id="ARBA00022898"/>
    </source>
</evidence>
<protein>
    <recommendedName>
        <fullName evidence="6 7">Diaminopimelate decarboxylase</fullName>
        <shortName evidence="6">DAP decarboxylase</shortName>
        <shortName evidence="6">DAPDC</shortName>
        <ecNumber evidence="6 7">4.1.1.20</ecNumber>
    </recommendedName>
</protein>
<keyword evidence="6" id="KW-0028">Amino-acid biosynthesis</keyword>
<feature type="binding site" evidence="6">
    <location>
        <begin position="288"/>
        <end position="291"/>
    </location>
    <ligand>
        <name>pyridoxal 5'-phosphate</name>
        <dbReference type="ChEBI" id="CHEBI:597326"/>
    </ligand>
</feature>
<keyword evidence="3 6" id="KW-0663">Pyridoxal phosphate</keyword>
<dbReference type="InterPro" id="IPR029066">
    <property type="entry name" value="PLP-binding_barrel"/>
</dbReference>
<proteinExistence type="inferred from homology"/>